<sequence>MAPGRRGGGAGGKKEDERDYSDANDAKELFDLIGETVRKKVRDAALKDGNNKLLGHLSSAIFTDGAITPSGPCDLDYKVHTNVTSTVIDPCKHDSEKRFSDTKGAECDRKKIKDNKINSGTCAPFRRLSLCDTNLEHIQPHQIDNTHNFLVDVCMAAKYEGTSLKGYHDKYKIHNPDSQLCTVLARSFADIGDIVRGRDLYFGNSKEKNRRENLENNLKEIFKNIYDDLTKDNDNAALKTRYQHDAPDYYQLREDWWEENRQQVWKALTCDAGGGTYFRFTCSNDTTLAHKNCTCISGDPPTYFDYVPQFLR</sequence>
<accession>A0A024WGM2</accession>
<proteinExistence type="predicted"/>
<dbReference type="Gene3D" id="1.20.1310.20">
    <property type="entry name" value="Duffy-antigen binding domain"/>
    <property type="match status" value="1"/>
</dbReference>
<dbReference type="AlphaFoldDB" id="A0A024WGM2"/>
<dbReference type="Pfam" id="PF05424">
    <property type="entry name" value="Duffy_binding"/>
    <property type="match status" value="1"/>
</dbReference>
<reference evidence="4 5" key="1">
    <citation type="submission" date="2013-02" db="EMBL/GenBank/DDBJ databases">
        <title>The Genome Annotation of Plasmodium falciparum MaliPS096_E11.</title>
        <authorList>
            <consortium name="The Broad Institute Genome Sequencing Platform"/>
            <consortium name="The Broad Institute Genome Sequencing Center for Infectious Disease"/>
            <person name="Neafsey D."/>
            <person name="Hoffman S."/>
            <person name="Volkman S."/>
            <person name="Rosenthal P."/>
            <person name="Walker B."/>
            <person name="Young S.K."/>
            <person name="Zeng Q."/>
            <person name="Gargeya S."/>
            <person name="Fitzgerald M."/>
            <person name="Haas B."/>
            <person name="Abouelleil A."/>
            <person name="Allen A.W."/>
            <person name="Alvarado L."/>
            <person name="Arachchi H.M."/>
            <person name="Berlin A.M."/>
            <person name="Chapman S.B."/>
            <person name="Gainer-Dewar J."/>
            <person name="Goldberg J."/>
            <person name="Griggs A."/>
            <person name="Gujja S."/>
            <person name="Hansen M."/>
            <person name="Howarth C."/>
            <person name="Imamovic A."/>
            <person name="Ireland A."/>
            <person name="Larimer J."/>
            <person name="McCowan C."/>
            <person name="Murphy C."/>
            <person name="Pearson M."/>
            <person name="Poon T.W."/>
            <person name="Priest M."/>
            <person name="Roberts A."/>
            <person name="Saif S."/>
            <person name="Shea T."/>
            <person name="Sisk P."/>
            <person name="Sykes S."/>
            <person name="Wortman J."/>
            <person name="Nusbaum C."/>
            <person name="Birren B."/>
        </authorList>
    </citation>
    <scope>NUCLEOTIDE SEQUENCE [LARGE SCALE GENOMIC DNA]</scope>
    <source>
        <strain evidence="4 5">MaliPS096_E11</strain>
    </source>
</reference>
<feature type="domain" description="Plasmodium falciparum erythrocyte membrane protein-1 N-terminal segment" evidence="3">
    <location>
        <begin position="25"/>
        <end position="60"/>
    </location>
</feature>
<feature type="domain" description="Duffy-antigen binding" evidence="2">
    <location>
        <begin position="120"/>
        <end position="312"/>
    </location>
</feature>
<dbReference type="Proteomes" id="UP000030699">
    <property type="component" value="Unassembled WGS sequence"/>
</dbReference>
<evidence type="ECO:0000259" key="3">
    <source>
        <dbReference type="Pfam" id="PF15447"/>
    </source>
</evidence>
<evidence type="ECO:0000313" key="5">
    <source>
        <dbReference type="Proteomes" id="UP000030699"/>
    </source>
</evidence>
<evidence type="ECO:0000256" key="1">
    <source>
        <dbReference type="SAM" id="MobiDB-lite"/>
    </source>
</evidence>
<dbReference type="FunFam" id="1.20.1310.20:FF:000001">
    <property type="entry name" value="Erythrocyte membrane protein 1, PfEMP1"/>
    <property type="match status" value="1"/>
</dbReference>
<dbReference type="GO" id="GO:0046789">
    <property type="term" value="F:host cell surface receptor binding"/>
    <property type="evidence" value="ECO:0007669"/>
    <property type="project" value="InterPro"/>
</dbReference>
<dbReference type="InterPro" id="IPR008602">
    <property type="entry name" value="Duffy-antigen-binding"/>
</dbReference>
<dbReference type="EMBL" id="KI925931">
    <property type="protein sequence ID" value="ETW45830.1"/>
    <property type="molecule type" value="Genomic_DNA"/>
</dbReference>
<dbReference type="SUPFAM" id="SSF140924">
    <property type="entry name" value="Duffy binding domain-like"/>
    <property type="match status" value="1"/>
</dbReference>
<name>A0A024WGM2_PLAFA</name>
<gene>
    <name evidence="4" type="ORF">PFMALIP_06105</name>
</gene>
<feature type="non-terminal residue" evidence="4">
    <location>
        <position position="312"/>
    </location>
</feature>
<feature type="region of interest" description="Disordered" evidence="1">
    <location>
        <begin position="1"/>
        <end position="21"/>
    </location>
</feature>
<dbReference type="InterPro" id="IPR042202">
    <property type="entry name" value="Duffy-ag-bd_sf"/>
</dbReference>
<dbReference type="OrthoDB" id="379270at2759"/>
<feature type="compositionally biased region" description="Basic and acidic residues" evidence="1">
    <location>
        <begin position="12"/>
        <end position="21"/>
    </location>
</feature>
<feature type="compositionally biased region" description="Gly residues" evidence="1">
    <location>
        <begin position="1"/>
        <end position="11"/>
    </location>
</feature>
<organism evidence="4 5">
    <name type="scientific">Plasmodium falciparum MaliPS096_E11</name>
    <dbReference type="NCBI Taxonomy" id="1036727"/>
    <lineage>
        <taxon>Eukaryota</taxon>
        <taxon>Sar</taxon>
        <taxon>Alveolata</taxon>
        <taxon>Apicomplexa</taxon>
        <taxon>Aconoidasida</taxon>
        <taxon>Haemosporida</taxon>
        <taxon>Plasmodiidae</taxon>
        <taxon>Plasmodium</taxon>
        <taxon>Plasmodium (Laverania)</taxon>
    </lineage>
</organism>
<evidence type="ECO:0000313" key="4">
    <source>
        <dbReference type="EMBL" id="ETW45830.1"/>
    </source>
</evidence>
<dbReference type="InterPro" id="IPR029210">
    <property type="entry name" value="PfEMP1_NTS"/>
</dbReference>
<evidence type="ECO:0000259" key="2">
    <source>
        <dbReference type="Pfam" id="PF05424"/>
    </source>
</evidence>
<dbReference type="Pfam" id="PF15447">
    <property type="entry name" value="NTS"/>
    <property type="match status" value="1"/>
</dbReference>
<dbReference type="GO" id="GO:0016020">
    <property type="term" value="C:membrane"/>
    <property type="evidence" value="ECO:0007669"/>
    <property type="project" value="InterPro"/>
</dbReference>
<protein>
    <submittedName>
        <fullName evidence="4">Uncharacterized protein</fullName>
    </submittedName>
</protein>
<reference evidence="4 5" key="2">
    <citation type="submission" date="2013-02" db="EMBL/GenBank/DDBJ databases">
        <title>The Genome Sequence of Plasmodium falciparum MaliPS096_E11.</title>
        <authorList>
            <consortium name="The Broad Institute Genome Sequencing Platform"/>
            <consortium name="The Broad Institute Genome Sequencing Center for Infectious Disease"/>
            <person name="Neafsey D."/>
            <person name="Cheeseman I."/>
            <person name="Volkman S."/>
            <person name="Adams J."/>
            <person name="Walker B."/>
            <person name="Young S.K."/>
            <person name="Zeng Q."/>
            <person name="Gargeya S."/>
            <person name="Fitzgerald M."/>
            <person name="Haas B."/>
            <person name="Abouelleil A."/>
            <person name="Alvarado L."/>
            <person name="Arachchi H.M."/>
            <person name="Berlin A.M."/>
            <person name="Chapman S.B."/>
            <person name="Dewar J."/>
            <person name="Goldberg J."/>
            <person name="Griggs A."/>
            <person name="Gujja S."/>
            <person name="Hansen M."/>
            <person name="Howarth C."/>
            <person name="Imamovic A."/>
            <person name="Larimer J."/>
            <person name="McCowan C."/>
            <person name="Murphy C."/>
            <person name="Neiman D."/>
            <person name="Pearson M."/>
            <person name="Priest M."/>
            <person name="Roberts A."/>
            <person name="Saif S."/>
            <person name="Shea T."/>
            <person name="Sisk P."/>
            <person name="Sykes S."/>
            <person name="Wortman J."/>
            <person name="Nusbaum C."/>
            <person name="Birren B."/>
        </authorList>
    </citation>
    <scope>NUCLEOTIDE SEQUENCE [LARGE SCALE GENOMIC DNA]</scope>
    <source>
        <strain evidence="4 5">MaliPS096_E11</strain>
    </source>
</reference>